<evidence type="ECO:0000313" key="9">
    <source>
        <dbReference type="Proteomes" id="UP001431429"/>
    </source>
</evidence>
<organism evidence="8 9">
    <name type="scientific">Streptomyces albipurpureus</name>
    <dbReference type="NCBI Taxonomy" id="2897419"/>
    <lineage>
        <taxon>Bacteria</taxon>
        <taxon>Bacillati</taxon>
        <taxon>Actinomycetota</taxon>
        <taxon>Actinomycetes</taxon>
        <taxon>Kitasatosporales</taxon>
        <taxon>Streptomycetaceae</taxon>
        <taxon>Streptomyces</taxon>
    </lineage>
</organism>
<dbReference type="PROSITE" id="PS51935">
    <property type="entry name" value="NLPC_P60"/>
    <property type="match status" value="1"/>
</dbReference>
<name>A0ABT0UM96_9ACTN</name>
<reference evidence="8" key="1">
    <citation type="submission" date="2022-06" db="EMBL/GenBank/DDBJ databases">
        <title>Genome public.</title>
        <authorList>
            <person name="Sun Q."/>
        </authorList>
    </citation>
    <scope>NUCLEOTIDE SEQUENCE</scope>
    <source>
        <strain evidence="8">CWNU-1</strain>
    </source>
</reference>
<feature type="chain" id="PRO_5047332339" evidence="6">
    <location>
        <begin position="39"/>
        <end position="381"/>
    </location>
</feature>
<feature type="compositionally biased region" description="Basic and acidic residues" evidence="5">
    <location>
        <begin position="134"/>
        <end position="144"/>
    </location>
</feature>
<evidence type="ECO:0000313" key="8">
    <source>
        <dbReference type="EMBL" id="MCM2389402.1"/>
    </source>
</evidence>
<keyword evidence="3" id="KW-0378">Hydrolase</keyword>
<dbReference type="SUPFAM" id="SSF54001">
    <property type="entry name" value="Cysteine proteinases"/>
    <property type="match status" value="1"/>
</dbReference>
<feature type="compositionally biased region" description="Basic and acidic residues" evidence="5">
    <location>
        <begin position="76"/>
        <end position="98"/>
    </location>
</feature>
<evidence type="ECO:0000259" key="7">
    <source>
        <dbReference type="PROSITE" id="PS51935"/>
    </source>
</evidence>
<dbReference type="Pfam" id="PF00877">
    <property type="entry name" value="NLPC_P60"/>
    <property type="match status" value="1"/>
</dbReference>
<feature type="compositionally biased region" description="Polar residues" evidence="5">
    <location>
        <begin position="66"/>
        <end position="75"/>
    </location>
</feature>
<keyword evidence="9" id="KW-1185">Reference proteome</keyword>
<feature type="compositionally biased region" description="Polar residues" evidence="5">
    <location>
        <begin position="110"/>
        <end position="120"/>
    </location>
</feature>
<comment type="caution">
    <text evidence="8">The sequence shown here is derived from an EMBL/GenBank/DDBJ whole genome shotgun (WGS) entry which is preliminary data.</text>
</comment>
<keyword evidence="4" id="KW-0788">Thiol protease</keyword>
<dbReference type="PANTHER" id="PTHR47359:SF3">
    <property type="entry name" value="NLP_P60 DOMAIN-CONTAINING PROTEIN-RELATED"/>
    <property type="match status" value="1"/>
</dbReference>
<feature type="compositionally biased region" description="Low complexity" evidence="5">
    <location>
        <begin position="150"/>
        <end position="160"/>
    </location>
</feature>
<proteinExistence type="inferred from homology"/>
<keyword evidence="2" id="KW-0645">Protease</keyword>
<comment type="similarity">
    <text evidence="1">Belongs to the peptidase C40 family.</text>
</comment>
<feature type="domain" description="NlpC/P60" evidence="7">
    <location>
        <begin position="262"/>
        <end position="381"/>
    </location>
</feature>
<protein>
    <submittedName>
        <fullName evidence="8">C40 family peptidase</fullName>
    </submittedName>
</protein>
<dbReference type="InterPro" id="IPR000064">
    <property type="entry name" value="NLP_P60_dom"/>
</dbReference>
<evidence type="ECO:0000256" key="6">
    <source>
        <dbReference type="SAM" id="SignalP"/>
    </source>
</evidence>
<dbReference type="PANTHER" id="PTHR47359">
    <property type="entry name" value="PEPTIDOGLYCAN DL-ENDOPEPTIDASE CWLO"/>
    <property type="match status" value="1"/>
</dbReference>
<dbReference type="EMBL" id="JAMQAW010000010">
    <property type="protein sequence ID" value="MCM2389402.1"/>
    <property type="molecule type" value="Genomic_DNA"/>
</dbReference>
<evidence type="ECO:0000256" key="5">
    <source>
        <dbReference type="SAM" id="MobiDB-lite"/>
    </source>
</evidence>
<dbReference type="InterPro" id="IPR051794">
    <property type="entry name" value="PG_Endopeptidase_C40"/>
</dbReference>
<feature type="signal peptide" evidence="6">
    <location>
        <begin position="1"/>
        <end position="38"/>
    </location>
</feature>
<keyword evidence="6" id="KW-0732">Signal</keyword>
<dbReference type="InterPro" id="IPR038765">
    <property type="entry name" value="Papain-like_cys_pep_sf"/>
</dbReference>
<evidence type="ECO:0000256" key="4">
    <source>
        <dbReference type="ARBA" id="ARBA00022807"/>
    </source>
</evidence>
<evidence type="ECO:0000256" key="1">
    <source>
        <dbReference type="ARBA" id="ARBA00007074"/>
    </source>
</evidence>
<dbReference type="Gene3D" id="3.90.1720.10">
    <property type="entry name" value="endopeptidase domain like (from Nostoc punctiforme)"/>
    <property type="match status" value="1"/>
</dbReference>
<accession>A0ABT0UM96</accession>
<gene>
    <name evidence="8" type="ORF">NBG84_14045</name>
</gene>
<sequence>MVSHRKARSRTAKPSPAVGLTTAAIASVGLLSAQPAQATPNDPTPTVEEVQKKIDALYRQAGTRTQRYNTAQQAATDKRRQVEEVRDDHATRAERLSELLRAGDPATRYRSASNSPTGRSLFTEAPPTAGDQADAQHRMSDRQRGVPADAGSGSAQAAGQRVRVAERPESLTRSQGVLRAGKHSVQSKLAEARTLMSRWDADARTRLLAVEQEQAIALRRATEEAARQQASARTMEGAELRRLEQQRRQHPSFQPTTGASAAAKAERVLAFARAQVGKPYGWGATGPSSYDGSGLTRAAWRAVGVDLPRTAAAQATVGQRVGTRDLRPGDLVFYSVDHSHVGVYVGDGKMIHAPRPGADRRAGVRVESIYTMPIQGSVRPA</sequence>
<evidence type="ECO:0000256" key="2">
    <source>
        <dbReference type="ARBA" id="ARBA00022670"/>
    </source>
</evidence>
<dbReference type="Proteomes" id="UP001431429">
    <property type="component" value="Unassembled WGS sequence"/>
</dbReference>
<evidence type="ECO:0000256" key="3">
    <source>
        <dbReference type="ARBA" id="ARBA00022801"/>
    </source>
</evidence>
<feature type="region of interest" description="Disordered" evidence="5">
    <location>
        <begin position="66"/>
        <end position="179"/>
    </location>
</feature>